<evidence type="ECO:0000313" key="3">
    <source>
        <dbReference type="EMBL" id="MFI7588772.1"/>
    </source>
</evidence>
<keyword evidence="1" id="KW-0732">Signal</keyword>
<dbReference type="InterPro" id="IPR027939">
    <property type="entry name" value="NMT1/THI5"/>
</dbReference>
<dbReference type="PANTHER" id="PTHR31528:SF3">
    <property type="entry name" value="THIAMINE BIOSYNTHESIS PROTEIN HI_0357-RELATED"/>
    <property type="match status" value="1"/>
</dbReference>
<reference evidence="3 4" key="1">
    <citation type="submission" date="2024-10" db="EMBL/GenBank/DDBJ databases">
        <title>The Natural Products Discovery Center: Release of the First 8490 Sequenced Strains for Exploring Actinobacteria Biosynthetic Diversity.</title>
        <authorList>
            <person name="Kalkreuter E."/>
            <person name="Kautsar S.A."/>
            <person name="Yang D."/>
            <person name="Bader C.D."/>
            <person name="Teijaro C.N."/>
            <person name="Fluegel L."/>
            <person name="Davis C.M."/>
            <person name="Simpson J.R."/>
            <person name="Lauterbach L."/>
            <person name="Steele A.D."/>
            <person name="Gui C."/>
            <person name="Meng S."/>
            <person name="Li G."/>
            <person name="Viehrig K."/>
            <person name="Ye F."/>
            <person name="Su P."/>
            <person name="Kiefer A.F."/>
            <person name="Nichols A."/>
            <person name="Cepeda A.J."/>
            <person name="Yan W."/>
            <person name="Fan B."/>
            <person name="Jiang Y."/>
            <person name="Adhikari A."/>
            <person name="Zheng C.-J."/>
            <person name="Schuster L."/>
            <person name="Cowan T.M."/>
            <person name="Smanski M.J."/>
            <person name="Chevrette M.G."/>
            <person name="De Carvalho L.P.S."/>
            <person name="Shen B."/>
        </authorList>
    </citation>
    <scope>NUCLEOTIDE SEQUENCE [LARGE SCALE GENOMIC DNA]</scope>
    <source>
        <strain evidence="3 4">NPDC049639</strain>
    </source>
</reference>
<feature type="chain" id="PRO_5046324029" evidence="1">
    <location>
        <begin position="39"/>
        <end position="346"/>
    </location>
</feature>
<gene>
    <name evidence="3" type="ORF">ACIB24_17010</name>
</gene>
<dbReference type="EMBL" id="JBITLV010000005">
    <property type="protein sequence ID" value="MFI7588772.1"/>
    <property type="molecule type" value="Genomic_DNA"/>
</dbReference>
<organism evidence="3 4">
    <name type="scientific">Spongisporangium articulatum</name>
    <dbReference type="NCBI Taxonomy" id="3362603"/>
    <lineage>
        <taxon>Bacteria</taxon>
        <taxon>Bacillati</taxon>
        <taxon>Actinomycetota</taxon>
        <taxon>Actinomycetes</taxon>
        <taxon>Kineosporiales</taxon>
        <taxon>Kineosporiaceae</taxon>
        <taxon>Spongisporangium</taxon>
    </lineage>
</organism>
<comment type="caution">
    <text evidence="3">The sequence shown here is derived from an EMBL/GenBank/DDBJ whole genome shotgun (WGS) entry which is preliminary data.</text>
</comment>
<dbReference type="Gene3D" id="3.40.190.10">
    <property type="entry name" value="Periplasmic binding protein-like II"/>
    <property type="match status" value="2"/>
</dbReference>
<dbReference type="InterPro" id="IPR015168">
    <property type="entry name" value="SsuA/THI5"/>
</dbReference>
<accession>A0ABW8ASA8</accession>
<evidence type="ECO:0000256" key="1">
    <source>
        <dbReference type="SAM" id="SignalP"/>
    </source>
</evidence>
<sequence length="346" mass="36254">MAPQLSSLSRSGRLRRTATAAALATAVALVAACGGGSADEPAASGGTTTVRFGFNWVDDVEWAGYYLADQKGYFAANGVKAELVPGGENTPAVTQLIAAGKVDMGVSSDELQIINANKEGGDYVVIAATYAKSPYGLTWLAKTPINSPADLKGKKIGGHQGEQPRLDAVFTANGMKPDYTFVPMSYDPQPLVKGDMDVITSYSTNQPISLGQEGVQTKAVTFSDFGLPSYGDLIFASRSYLDSHQEAVSGFLKALLQGIDDNVADPAAGVSATVKGAGPDAKIDEKYATAANPAYIELLAPEADRLAVDPTFMQDKVFKGYEAAGEKDLPPVSEFVDMSFLQAAKA</sequence>
<evidence type="ECO:0000259" key="2">
    <source>
        <dbReference type="Pfam" id="PF09084"/>
    </source>
</evidence>
<proteinExistence type="predicted"/>
<dbReference type="SUPFAM" id="SSF53850">
    <property type="entry name" value="Periplasmic binding protein-like II"/>
    <property type="match status" value="1"/>
</dbReference>
<name>A0ABW8ASA8_9ACTN</name>
<dbReference type="Proteomes" id="UP001612915">
    <property type="component" value="Unassembled WGS sequence"/>
</dbReference>
<evidence type="ECO:0000313" key="4">
    <source>
        <dbReference type="Proteomes" id="UP001612915"/>
    </source>
</evidence>
<feature type="domain" description="SsuA/THI5-like" evidence="2">
    <location>
        <begin position="62"/>
        <end position="267"/>
    </location>
</feature>
<dbReference type="Pfam" id="PF09084">
    <property type="entry name" value="NMT1"/>
    <property type="match status" value="1"/>
</dbReference>
<feature type="signal peptide" evidence="1">
    <location>
        <begin position="1"/>
        <end position="38"/>
    </location>
</feature>
<dbReference type="PANTHER" id="PTHR31528">
    <property type="entry name" value="4-AMINO-5-HYDROXYMETHYL-2-METHYLPYRIMIDINE PHOSPHATE SYNTHASE THI11-RELATED"/>
    <property type="match status" value="1"/>
</dbReference>
<keyword evidence="4" id="KW-1185">Reference proteome</keyword>
<dbReference type="RefSeq" id="WP_398282792.1">
    <property type="nucleotide sequence ID" value="NZ_JBITLV010000005.1"/>
</dbReference>
<protein>
    <submittedName>
        <fullName evidence="3">ABC transporter substrate-binding protein</fullName>
    </submittedName>
</protein>